<evidence type="ECO:0000256" key="2">
    <source>
        <dbReference type="ARBA" id="ARBA00023015"/>
    </source>
</evidence>
<dbReference type="InterPro" id="IPR000847">
    <property type="entry name" value="LysR_HTH_N"/>
</dbReference>
<evidence type="ECO:0000313" key="6">
    <source>
        <dbReference type="EMBL" id="RUS67949.1"/>
    </source>
</evidence>
<proteinExistence type="inferred from homology"/>
<evidence type="ECO:0000256" key="3">
    <source>
        <dbReference type="ARBA" id="ARBA00023125"/>
    </source>
</evidence>
<dbReference type="InterPro" id="IPR036388">
    <property type="entry name" value="WH-like_DNA-bd_sf"/>
</dbReference>
<evidence type="ECO:0000313" key="7">
    <source>
        <dbReference type="Proteomes" id="UP000286947"/>
    </source>
</evidence>
<dbReference type="InterPro" id="IPR036390">
    <property type="entry name" value="WH_DNA-bd_sf"/>
</dbReference>
<dbReference type="PROSITE" id="PS50931">
    <property type="entry name" value="HTH_LYSR"/>
    <property type="match status" value="1"/>
</dbReference>
<evidence type="ECO:0000256" key="1">
    <source>
        <dbReference type="ARBA" id="ARBA00009437"/>
    </source>
</evidence>
<dbReference type="Pfam" id="PF03466">
    <property type="entry name" value="LysR_substrate"/>
    <property type="match status" value="1"/>
</dbReference>
<evidence type="ECO:0000256" key="4">
    <source>
        <dbReference type="ARBA" id="ARBA00023163"/>
    </source>
</evidence>
<dbReference type="Pfam" id="PF00126">
    <property type="entry name" value="HTH_1"/>
    <property type="match status" value="1"/>
</dbReference>
<reference evidence="6 7" key="1">
    <citation type="submission" date="2018-01" db="EMBL/GenBank/DDBJ databases">
        <title>Saezia sanguinis gen. nov., sp. nov., in the order Burkholderiales isolated from human blood.</title>
        <authorList>
            <person name="Medina-Pascual M.J."/>
            <person name="Valdezate S."/>
            <person name="Monzon S."/>
            <person name="Cuesta I."/>
            <person name="Carrasco G."/>
            <person name="Villalon P."/>
            <person name="Saez-Nieto J.A."/>
        </authorList>
    </citation>
    <scope>NUCLEOTIDE SEQUENCE [LARGE SCALE GENOMIC DNA]</scope>
    <source>
        <strain evidence="6 7">CNM695-12</strain>
    </source>
</reference>
<feature type="domain" description="HTH lysR-type" evidence="5">
    <location>
        <begin position="5"/>
        <end position="62"/>
    </location>
</feature>
<keyword evidence="7" id="KW-1185">Reference proteome</keyword>
<comment type="caution">
    <text evidence="6">The sequence shown here is derived from an EMBL/GenBank/DDBJ whole genome shotgun (WGS) entry which is preliminary data.</text>
</comment>
<keyword evidence="2" id="KW-0805">Transcription regulation</keyword>
<dbReference type="Gene3D" id="1.10.10.10">
    <property type="entry name" value="Winged helix-like DNA-binding domain superfamily/Winged helix DNA-binding domain"/>
    <property type="match status" value="1"/>
</dbReference>
<gene>
    <name evidence="6" type="primary">cmpR_2</name>
    <name evidence="6" type="ORF">CUZ56_00431</name>
</gene>
<protein>
    <submittedName>
        <fullName evidence="6">HTH-type transcriptional activator CmpR</fullName>
    </submittedName>
</protein>
<keyword evidence="3" id="KW-0238">DNA-binding</keyword>
<dbReference type="Proteomes" id="UP000286947">
    <property type="component" value="Unassembled WGS sequence"/>
</dbReference>
<organism evidence="6 7">
    <name type="scientific">Saezia sanguinis</name>
    <dbReference type="NCBI Taxonomy" id="1965230"/>
    <lineage>
        <taxon>Bacteria</taxon>
        <taxon>Pseudomonadati</taxon>
        <taxon>Pseudomonadota</taxon>
        <taxon>Betaproteobacteria</taxon>
        <taxon>Burkholderiales</taxon>
        <taxon>Saeziaceae</taxon>
        <taxon>Saezia</taxon>
    </lineage>
</organism>
<dbReference type="InterPro" id="IPR005119">
    <property type="entry name" value="LysR_subst-bd"/>
</dbReference>
<dbReference type="EMBL" id="PQSP01000001">
    <property type="protein sequence ID" value="RUS67949.1"/>
    <property type="molecule type" value="Genomic_DNA"/>
</dbReference>
<accession>A0A433SGR6</accession>
<dbReference type="RefSeq" id="WP_126977748.1">
    <property type="nucleotide sequence ID" value="NZ_PQSP01000001.1"/>
</dbReference>
<dbReference type="SUPFAM" id="SSF53850">
    <property type="entry name" value="Periplasmic binding protein-like II"/>
    <property type="match status" value="1"/>
</dbReference>
<keyword evidence="4" id="KW-0804">Transcription</keyword>
<dbReference type="AlphaFoldDB" id="A0A433SGR6"/>
<dbReference type="Gene3D" id="3.40.190.290">
    <property type="match status" value="1"/>
</dbReference>
<dbReference type="SUPFAM" id="SSF46785">
    <property type="entry name" value="Winged helix' DNA-binding domain"/>
    <property type="match status" value="1"/>
</dbReference>
<dbReference type="GO" id="GO:0000976">
    <property type="term" value="F:transcription cis-regulatory region binding"/>
    <property type="evidence" value="ECO:0007669"/>
    <property type="project" value="TreeGrafter"/>
</dbReference>
<dbReference type="GO" id="GO:0003700">
    <property type="term" value="F:DNA-binding transcription factor activity"/>
    <property type="evidence" value="ECO:0007669"/>
    <property type="project" value="InterPro"/>
</dbReference>
<name>A0A433SGR6_9BURK</name>
<dbReference type="CDD" id="cd08420">
    <property type="entry name" value="PBP2_CysL_like"/>
    <property type="match status" value="1"/>
</dbReference>
<dbReference type="PANTHER" id="PTHR30126:SF94">
    <property type="entry name" value="LYSR FAMILY TRANSCRIPTIONAL REGULATOR"/>
    <property type="match status" value="1"/>
</dbReference>
<sequence length="294" mass="32768">MRLHLTLRELEVFQAIAQHENVLKASEAVMLTQSAASQALARLEQAVQQQLFDRHGRRLTLNEHGRLFLPQARALLDRAQALEKTFTTGALSVRIGASTTIGNYLMPSCLAAFRSQHTGSKLNLMVGNTEAVVNAVANFEVDFGFIEGICHHPELNTAPWRDDDMVVFASSSQPYATRRLTVEQLAQLPWLLREEGSGTREVVEQMLRPYLQHFNVDMELGDSEAIKHTVAAGLGVSCLSRCVIEDLIIQNKVVVLDTTLPPLRRTLYCVMHQDKEITRGMQAFLASSMDETSP</sequence>
<dbReference type="PANTHER" id="PTHR30126">
    <property type="entry name" value="HTH-TYPE TRANSCRIPTIONAL REGULATOR"/>
    <property type="match status" value="1"/>
</dbReference>
<dbReference type="NCBIfam" id="NF008095">
    <property type="entry name" value="PRK10837.1"/>
    <property type="match status" value="1"/>
</dbReference>
<dbReference type="OrthoDB" id="9808620at2"/>
<evidence type="ECO:0000259" key="5">
    <source>
        <dbReference type="PROSITE" id="PS50931"/>
    </source>
</evidence>
<comment type="similarity">
    <text evidence="1">Belongs to the LysR transcriptional regulatory family.</text>
</comment>